<comment type="caution">
    <text evidence="5">The sequence shown here is derived from an EMBL/GenBank/DDBJ whole genome shotgun (WGS) entry which is preliminary data.</text>
</comment>
<dbReference type="SMART" id="SM00671">
    <property type="entry name" value="SEL1"/>
    <property type="match status" value="2"/>
</dbReference>
<keyword evidence="2 3" id="KW-0802">TPR repeat</keyword>
<accession>A0A4R9LRZ3</accession>
<dbReference type="PANTHER" id="PTHR44858:SF1">
    <property type="entry name" value="UDP-N-ACETYLGLUCOSAMINE--PEPTIDE N-ACETYLGLUCOSAMINYLTRANSFERASE SPINDLY-RELATED"/>
    <property type="match status" value="1"/>
</dbReference>
<evidence type="ECO:0000256" key="3">
    <source>
        <dbReference type="PROSITE-ProRule" id="PRU00339"/>
    </source>
</evidence>
<evidence type="ECO:0000313" key="6">
    <source>
        <dbReference type="Proteomes" id="UP000298264"/>
    </source>
</evidence>
<name>A0A4R9LRZ3_9LEPT</name>
<dbReference type="AlphaFoldDB" id="A0A4R9LRZ3"/>
<evidence type="ECO:0000256" key="2">
    <source>
        <dbReference type="ARBA" id="ARBA00022803"/>
    </source>
</evidence>
<feature type="region of interest" description="Disordered" evidence="4">
    <location>
        <begin position="527"/>
        <end position="556"/>
    </location>
</feature>
<dbReference type="InterPro" id="IPR019734">
    <property type="entry name" value="TPR_rpt"/>
</dbReference>
<dbReference type="Pfam" id="PF13432">
    <property type="entry name" value="TPR_16"/>
    <property type="match status" value="1"/>
</dbReference>
<dbReference type="Gene3D" id="1.25.40.10">
    <property type="entry name" value="Tetratricopeptide repeat domain"/>
    <property type="match status" value="3"/>
</dbReference>
<dbReference type="InterPro" id="IPR050498">
    <property type="entry name" value="Ycf3"/>
</dbReference>
<dbReference type="Pfam" id="PF13181">
    <property type="entry name" value="TPR_8"/>
    <property type="match status" value="2"/>
</dbReference>
<sequence length="556" mass="63780">MSFIHTGLVGKFISLILTLSFVFSIIPSEDAVLKEAKQAFSRKAYSEAIKKFSKYSDLHPSEGVGNMYMGYIYEYKKDYPKSIQNFRKAAELNLDKEQRKTVLLKLALFFNYHQDWNLAAAYSSRYLKYDSKNEEMQKIYNRAVGNRGNPGSNTGYVHVIKPQDTKKDDKIKDDRQDKKDNPKQQTQNSLEENSEAQKSSTDLEKSVAANPNNEELRWEYSLALFDEKKYDLAEENIKILIEKDPSRTRYHYKMGIVKLRKDDPKAAIESFEKARKNPFSKETNVFFYYVYLNEGLAYQKLNQLEQAEESYKAAFKQVQKDPPLLALARLNHQKSEWVACSEHADNAVAIAGQTESHMFRFVCLGELGKSGTKFQNSFDKYRQFLESNFPDPKNSPDKYKVGFLRLARHLTTLGKEANAEKYFASLESEPDVNTTREYLFYRGKNLFYLGKSDDAISLLQKVSSSSAAYFLLARIYAKKGDLNSTKTNLKLAGELKDEYWSMANKETDFAEFRKDPKFVLFISRKGSDDVAPKEPPAGNSKAIPLPSVPLQSSKNL</sequence>
<protein>
    <recommendedName>
        <fullName evidence="7">Tetratricopeptide repeat protein</fullName>
    </recommendedName>
</protein>
<evidence type="ECO:0000256" key="4">
    <source>
        <dbReference type="SAM" id="MobiDB-lite"/>
    </source>
</evidence>
<feature type="compositionally biased region" description="Basic and acidic residues" evidence="4">
    <location>
        <begin position="161"/>
        <end position="182"/>
    </location>
</feature>
<dbReference type="GO" id="GO:0009279">
    <property type="term" value="C:cell outer membrane"/>
    <property type="evidence" value="ECO:0007669"/>
    <property type="project" value="TreeGrafter"/>
</dbReference>
<feature type="repeat" description="TPR" evidence="3">
    <location>
        <begin position="288"/>
        <end position="321"/>
    </location>
</feature>
<evidence type="ECO:0000313" key="5">
    <source>
        <dbReference type="EMBL" id="TGN10918.1"/>
    </source>
</evidence>
<dbReference type="Proteomes" id="UP000298264">
    <property type="component" value="Unassembled WGS sequence"/>
</dbReference>
<dbReference type="EMBL" id="RQHV01000042">
    <property type="protein sequence ID" value="TGN10918.1"/>
    <property type="molecule type" value="Genomic_DNA"/>
</dbReference>
<dbReference type="NCBIfam" id="NF047558">
    <property type="entry name" value="TPR_END_plus"/>
    <property type="match status" value="1"/>
</dbReference>
<reference evidence="5" key="1">
    <citation type="journal article" date="2019" name="PLoS Negl. Trop. Dis.">
        <title>Revisiting the worldwide diversity of Leptospira species in the environment.</title>
        <authorList>
            <person name="Vincent A.T."/>
            <person name="Schiettekatte O."/>
            <person name="Bourhy P."/>
            <person name="Veyrier F.J."/>
            <person name="Picardeau M."/>
        </authorList>
    </citation>
    <scope>NUCLEOTIDE SEQUENCE [LARGE SCALE GENOMIC DNA]</scope>
    <source>
        <strain evidence="5">201400974</strain>
    </source>
</reference>
<dbReference type="SUPFAM" id="SSF48452">
    <property type="entry name" value="TPR-like"/>
    <property type="match status" value="2"/>
</dbReference>
<dbReference type="RefSeq" id="WP_135763679.1">
    <property type="nucleotide sequence ID" value="NZ_RQHV01000042.1"/>
</dbReference>
<dbReference type="InterPro" id="IPR006597">
    <property type="entry name" value="Sel1-like"/>
</dbReference>
<keyword evidence="6" id="KW-1185">Reference proteome</keyword>
<gene>
    <name evidence="5" type="ORF">EHS11_06965</name>
</gene>
<evidence type="ECO:0000256" key="1">
    <source>
        <dbReference type="ARBA" id="ARBA00022737"/>
    </source>
</evidence>
<dbReference type="PROSITE" id="PS50005">
    <property type="entry name" value="TPR"/>
    <property type="match status" value="1"/>
</dbReference>
<organism evidence="5 6">
    <name type="scientific">Leptospira ilyithenensis</name>
    <dbReference type="NCBI Taxonomy" id="2484901"/>
    <lineage>
        <taxon>Bacteria</taxon>
        <taxon>Pseudomonadati</taxon>
        <taxon>Spirochaetota</taxon>
        <taxon>Spirochaetia</taxon>
        <taxon>Leptospirales</taxon>
        <taxon>Leptospiraceae</taxon>
        <taxon>Leptospira</taxon>
    </lineage>
</organism>
<keyword evidence="1" id="KW-0677">Repeat</keyword>
<feature type="region of interest" description="Disordered" evidence="4">
    <location>
        <begin position="142"/>
        <end position="210"/>
    </location>
</feature>
<dbReference type="SMART" id="SM00028">
    <property type="entry name" value="TPR"/>
    <property type="match status" value="4"/>
</dbReference>
<proteinExistence type="predicted"/>
<feature type="compositionally biased region" description="Polar residues" evidence="4">
    <location>
        <begin position="183"/>
        <end position="200"/>
    </location>
</feature>
<dbReference type="PANTHER" id="PTHR44858">
    <property type="entry name" value="TETRATRICOPEPTIDE REPEAT PROTEIN 6"/>
    <property type="match status" value="1"/>
</dbReference>
<dbReference type="InterPro" id="IPR011990">
    <property type="entry name" value="TPR-like_helical_dom_sf"/>
</dbReference>
<evidence type="ECO:0008006" key="7">
    <source>
        <dbReference type="Google" id="ProtNLM"/>
    </source>
</evidence>
<dbReference type="GO" id="GO:0046813">
    <property type="term" value="P:receptor-mediated virion attachment to host cell"/>
    <property type="evidence" value="ECO:0007669"/>
    <property type="project" value="TreeGrafter"/>
</dbReference>
<dbReference type="OrthoDB" id="312829at2"/>